<sequence length="270" mass="29586">MRRPAAESRMRRAAAAEEAGASSGVGKGGSGGGKGGSGGGGGKQRRRMRRAGAERRSGRWRRRASSGHIRGRREAAERGEQRRRRRRARSGGVTRGVEGVGVRCRGMREVAEPRTTTTMTVADDGDGGGDDSAAAVNGVSGGLRREGTGKMGYRDILYSVADQLQISDRIKSVADLNGTEIELQILLKADTINPVRQTTEVNMIQGLEVVQKMFGSNNNENDDEETHDFHIINHEKKPYAREWERKRLDCKLDYSKPGHKINVKDIQPHV</sequence>
<gene>
    <name evidence="2" type="ORF">Scep_024863</name>
</gene>
<protein>
    <submittedName>
        <fullName evidence="2">Uncharacterized protein</fullName>
    </submittedName>
</protein>
<evidence type="ECO:0000313" key="3">
    <source>
        <dbReference type="Proteomes" id="UP001419268"/>
    </source>
</evidence>
<accession>A0AAP0F2P4</accession>
<dbReference type="AlphaFoldDB" id="A0AAP0F2P4"/>
<evidence type="ECO:0000313" key="2">
    <source>
        <dbReference type="EMBL" id="KAK9101433.1"/>
    </source>
</evidence>
<comment type="caution">
    <text evidence="2">The sequence shown here is derived from an EMBL/GenBank/DDBJ whole genome shotgun (WGS) entry which is preliminary data.</text>
</comment>
<dbReference type="EMBL" id="JBBNAG010000010">
    <property type="protein sequence ID" value="KAK9101433.1"/>
    <property type="molecule type" value="Genomic_DNA"/>
</dbReference>
<evidence type="ECO:0000256" key="1">
    <source>
        <dbReference type="SAM" id="MobiDB-lite"/>
    </source>
</evidence>
<name>A0AAP0F2P4_9MAGN</name>
<dbReference type="Proteomes" id="UP001419268">
    <property type="component" value="Unassembled WGS sequence"/>
</dbReference>
<feature type="compositionally biased region" description="Basic and acidic residues" evidence="1">
    <location>
        <begin position="1"/>
        <end position="10"/>
    </location>
</feature>
<feature type="compositionally biased region" description="Basic residues" evidence="1">
    <location>
        <begin position="58"/>
        <end position="71"/>
    </location>
</feature>
<keyword evidence="3" id="KW-1185">Reference proteome</keyword>
<reference evidence="2 3" key="1">
    <citation type="submission" date="2024-01" db="EMBL/GenBank/DDBJ databases">
        <title>Genome assemblies of Stephania.</title>
        <authorList>
            <person name="Yang L."/>
        </authorList>
    </citation>
    <scope>NUCLEOTIDE SEQUENCE [LARGE SCALE GENOMIC DNA]</scope>
    <source>
        <strain evidence="2">JXDWG</strain>
        <tissue evidence="2">Leaf</tissue>
    </source>
</reference>
<feature type="region of interest" description="Disordered" evidence="1">
    <location>
        <begin position="1"/>
        <end position="96"/>
    </location>
</feature>
<feature type="compositionally biased region" description="Gly residues" evidence="1">
    <location>
        <begin position="23"/>
        <end position="42"/>
    </location>
</feature>
<proteinExistence type="predicted"/>
<organism evidence="2 3">
    <name type="scientific">Stephania cephalantha</name>
    <dbReference type="NCBI Taxonomy" id="152367"/>
    <lineage>
        <taxon>Eukaryota</taxon>
        <taxon>Viridiplantae</taxon>
        <taxon>Streptophyta</taxon>
        <taxon>Embryophyta</taxon>
        <taxon>Tracheophyta</taxon>
        <taxon>Spermatophyta</taxon>
        <taxon>Magnoliopsida</taxon>
        <taxon>Ranunculales</taxon>
        <taxon>Menispermaceae</taxon>
        <taxon>Menispermoideae</taxon>
        <taxon>Cissampelideae</taxon>
        <taxon>Stephania</taxon>
    </lineage>
</organism>